<proteinExistence type="predicted"/>
<dbReference type="EMBL" id="FCOE02000003">
    <property type="protein sequence ID" value="SAK49323.1"/>
    <property type="molecule type" value="Genomic_DNA"/>
</dbReference>
<evidence type="ECO:0000313" key="1">
    <source>
        <dbReference type="EMBL" id="SAK49323.1"/>
    </source>
</evidence>
<keyword evidence="2" id="KW-1185">Reference proteome</keyword>
<dbReference type="STRING" id="1777141.AWB80_01332"/>
<comment type="caution">
    <text evidence="1">The sequence shown here is derived from an EMBL/GenBank/DDBJ whole genome shotgun (WGS) entry which is preliminary data.</text>
</comment>
<name>A0A157ZV18_9BURK</name>
<sequence>MVTRVTSEPVATERTFVAGDEVHRDLDVDTEALPSIALEIFDGNVPAVTDTSERLCTVEGRVYAFGAPEFKTLDEVVKLLEICVDKYTAPEFPNDSVTAVVSLRSIGRVVPFARVDARVDSSHAYATLHFEDGSQQSVRRVPLLASEDVMMLIHRILLHARSELANPCAAES</sequence>
<dbReference type="OrthoDB" id="9974220at2"/>
<accession>A0A157ZV18</accession>
<evidence type="ECO:0000313" key="2">
    <source>
        <dbReference type="Proteomes" id="UP000054911"/>
    </source>
</evidence>
<dbReference type="Proteomes" id="UP000054911">
    <property type="component" value="Unassembled WGS sequence"/>
</dbReference>
<organism evidence="1 2">
    <name type="scientific">Caballeronia pedi</name>
    <dbReference type="NCBI Taxonomy" id="1777141"/>
    <lineage>
        <taxon>Bacteria</taxon>
        <taxon>Pseudomonadati</taxon>
        <taxon>Pseudomonadota</taxon>
        <taxon>Betaproteobacteria</taxon>
        <taxon>Burkholderiales</taxon>
        <taxon>Burkholderiaceae</taxon>
        <taxon>Caballeronia</taxon>
    </lineage>
</organism>
<gene>
    <name evidence="1" type="ORF">AWB80_01332</name>
</gene>
<protein>
    <submittedName>
        <fullName evidence="1">Uncharacterized protein</fullName>
    </submittedName>
</protein>
<dbReference type="AlphaFoldDB" id="A0A157ZV18"/>
<dbReference type="RefSeq" id="WP_061173858.1">
    <property type="nucleotide sequence ID" value="NZ_FCOE02000003.1"/>
</dbReference>
<reference evidence="1" key="1">
    <citation type="submission" date="2016-01" db="EMBL/GenBank/DDBJ databases">
        <authorList>
            <person name="Peeters C."/>
        </authorList>
    </citation>
    <scope>NUCLEOTIDE SEQUENCE [LARGE SCALE GENOMIC DNA]</scope>
    <source>
        <strain evidence="1">LMG 29323</strain>
    </source>
</reference>